<dbReference type="CDD" id="cd02440">
    <property type="entry name" value="AdoMet_MTases"/>
    <property type="match status" value="1"/>
</dbReference>
<evidence type="ECO:0000256" key="1">
    <source>
        <dbReference type="ARBA" id="ARBA00022603"/>
    </source>
</evidence>
<keyword evidence="7" id="KW-1185">Reference proteome</keyword>
<dbReference type="GO" id="GO:0032259">
    <property type="term" value="P:methylation"/>
    <property type="evidence" value="ECO:0007669"/>
    <property type="project" value="UniProtKB-KW"/>
</dbReference>
<proteinExistence type="predicted"/>
<dbReference type="GeneID" id="114668866"/>
<dbReference type="PROSITE" id="PS00092">
    <property type="entry name" value="N6_MTASE"/>
    <property type="match status" value="1"/>
</dbReference>
<dbReference type="AlphaFoldDB" id="A0A8C4XIA7"/>
<dbReference type="Gene3D" id="1.10.8.10">
    <property type="entry name" value="DNA helicase RuvA subunit, C-terminal domain"/>
    <property type="match status" value="1"/>
</dbReference>
<evidence type="ECO:0000256" key="2">
    <source>
        <dbReference type="ARBA" id="ARBA00022679"/>
    </source>
</evidence>
<dbReference type="InterPro" id="IPR025714">
    <property type="entry name" value="Methyltranfer_dom"/>
</dbReference>
<keyword evidence="3" id="KW-0949">S-adenosyl-L-methionine</keyword>
<feature type="domain" description="Methyltransferase" evidence="4">
    <location>
        <begin position="194"/>
        <end position="324"/>
    </location>
</feature>
<dbReference type="PANTHER" id="PTHR18895">
    <property type="entry name" value="HEMK METHYLTRANSFERASE"/>
    <property type="match status" value="1"/>
</dbReference>
<dbReference type="GO" id="GO:0005739">
    <property type="term" value="C:mitochondrion"/>
    <property type="evidence" value="ECO:0007669"/>
    <property type="project" value="TreeGrafter"/>
</dbReference>
<dbReference type="GO" id="GO:0008276">
    <property type="term" value="F:protein methyltransferase activity"/>
    <property type="evidence" value="ECO:0007669"/>
    <property type="project" value="InterPro"/>
</dbReference>
<dbReference type="InterPro" id="IPR050320">
    <property type="entry name" value="N5-glutamine_MTase"/>
</dbReference>
<dbReference type="SUPFAM" id="SSF53335">
    <property type="entry name" value="S-adenosyl-L-methionine-dependent methyltransferases"/>
    <property type="match status" value="1"/>
</dbReference>
<protein>
    <submittedName>
        <fullName evidence="6">HemK methyltransferase family member 1</fullName>
    </submittedName>
</protein>
<name>A0A8C4XIA7_ERPCA</name>
<evidence type="ECO:0000259" key="4">
    <source>
        <dbReference type="Pfam" id="PF13847"/>
    </source>
</evidence>
<reference evidence="6" key="1">
    <citation type="submission" date="2021-06" db="EMBL/GenBank/DDBJ databases">
        <authorList>
            <consortium name="Wellcome Sanger Institute Data Sharing"/>
        </authorList>
    </citation>
    <scope>NUCLEOTIDE SEQUENCE [LARGE SCALE GENOMIC DNA]</scope>
</reference>
<keyword evidence="2" id="KW-0808">Transferase</keyword>
<accession>A0A8C4XIA7</accession>
<dbReference type="Proteomes" id="UP000694620">
    <property type="component" value="Chromosome 18"/>
</dbReference>
<dbReference type="PANTHER" id="PTHR18895:SF74">
    <property type="entry name" value="MTRF1L RELEASE FACTOR GLUTAMINE METHYLTRANSFERASE"/>
    <property type="match status" value="1"/>
</dbReference>
<gene>
    <name evidence="6" type="primary">hemk1</name>
</gene>
<dbReference type="RefSeq" id="XP_028680693.1">
    <property type="nucleotide sequence ID" value="XM_028824860.2"/>
</dbReference>
<sequence length="373" mass="42267">MHDGEDCNCVLTNGLIQYLDMRWLKVMLLRERLIRQGCSVITHSRLQSSGAGSAPNTSFVTPSPPPGPLQVNSCIQFWKQVFSQHKIPEPEASSEYIVAHVLGAKTIQSLENKQLSDPLTTSQMQYVWELCTRRLQRVPVQYVIGEWDFRHLTLKMKPPVFIPRPETEELVVLVEEDLLSREKAVISVGPLREITFLEVGCGSGAICLSLLHLLPRINAIAVDKSAEAINLTRENADRLGLSDRLNLLQMDILLDSQQLVRECGAVDFIISNPPYVFSEDMNELEPEILQYEDLQALDGGEHGLEVIQQILTIGRQILKKNGKIFLEVEPRHPAMLQMLISQGCYSGIVYKDTKRDFCERPRFCILQKTFEEV</sequence>
<dbReference type="InterPro" id="IPR029063">
    <property type="entry name" value="SAM-dependent_MTases_sf"/>
</dbReference>
<dbReference type="InterPro" id="IPR040758">
    <property type="entry name" value="PrmC_N"/>
</dbReference>
<dbReference type="Pfam" id="PF17827">
    <property type="entry name" value="PrmC_N"/>
    <property type="match status" value="1"/>
</dbReference>
<reference evidence="6" key="3">
    <citation type="submission" date="2025-09" db="UniProtKB">
        <authorList>
            <consortium name="Ensembl"/>
        </authorList>
    </citation>
    <scope>IDENTIFICATION</scope>
</reference>
<dbReference type="InterPro" id="IPR002052">
    <property type="entry name" value="DNA_methylase_N6_adenine_CS"/>
</dbReference>
<dbReference type="CTD" id="51409"/>
<dbReference type="NCBIfam" id="TIGR00536">
    <property type="entry name" value="hemK_fam"/>
    <property type="match status" value="1"/>
</dbReference>
<evidence type="ECO:0000256" key="3">
    <source>
        <dbReference type="ARBA" id="ARBA00022691"/>
    </source>
</evidence>
<reference evidence="6" key="2">
    <citation type="submission" date="2025-08" db="UniProtKB">
        <authorList>
            <consortium name="Ensembl"/>
        </authorList>
    </citation>
    <scope>IDENTIFICATION</scope>
</reference>
<dbReference type="OrthoDB" id="269872at2759"/>
<dbReference type="Ensembl" id="ENSECRT00000033658.1">
    <property type="protein sequence ID" value="ENSECRP00000032934.1"/>
    <property type="gene ID" value="ENSECRG00000022308.1"/>
</dbReference>
<feature type="domain" description="Release factor glutamine methyltransferase N-terminal" evidence="5">
    <location>
        <begin position="75"/>
        <end position="145"/>
    </location>
</feature>
<dbReference type="InterPro" id="IPR004556">
    <property type="entry name" value="HemK-like"/>
</dbReference>
<dbReference type="Pfam" id="PF13847">
    <property type="entry name" value="Methyltransf_31"/>
    <property type="match status" value="1"/>
</dbReference>
<keyword evidence="1" id="KW-0489">Methyltransferase</keyword>
<evidence type="ECO:0000259" key="5">
    <source>
        <dbReference type="Pfam" id="PF17827"/>
    </source>
</evidence>
<organism evidence="6 7">
    <name type="scientific">Erpetoichthys calabaricus</name>
    <name type="common">Rope fish</name>
    <name type="synonym">Calamoichthys calabaricus</name>
    <dbReference type="NCBI Taxonomy" id="27687"/>
    <lineage>
        <taxon>Eukaryota</taxon>
        <taxon>Metazoa</taxon>
        <taxon>Chordata</taxon>
        <taxon>Craniata</taxon>
        <taxon>Vertebrata</taxon>
        <taxon>Euteleostomi</taxon>
        <taxon>Actinopterygii</taxon>
        <taxon>Polypteriformes</taxon>
        <taxon>Polypteridae</taxon>
        <taxon>Erpetoichthys</taxon>
    </lineage>
</organism>
<dbReference type="GeneTree" id="ENSGT00390000014125"/>
<evidence type="ECO:0000313" key="7">
    <source>
        <dbReference type="Proteomes" id="UP000694620"/>
    </source>
</evidence>
<dbReference type="Gene3D" id="3.40.50.150">
    <property type="entry name" value="Vaccinia Virus protein VP39"/>
    <property type="match status" value="1"/>
</dbReference>
<dbReference type="GO" id="GO:0003676">
    <property type="term" value="F:nucleic acid binding"/>
    <property type="evidence" value="ECO:0007669"/>
    <property type="project" value="InterPro"/>
</dbReference>
<evidence type="ECO:0000313" key="6">
    <source>
        <dbReference type="Ensembl" id="ENSECRP00000032934.1"/>
    </source>
</evidence>